<proteinExistence type="predicted"/>
<dbReference type="InterPro" id="IPR010985">
    <property type="entry name" value="Ribbon_hlx_hlx"/>
</dbReference>
<dbReference type="Proteomes" id="UP000092482">
    <property type="component" value="Chromosome"/>
</dbReference>
<sequence length="87" mass="9456">MTVSTNLQIRSVDESLAAAAKAEAARRRLSLSDYLKELIEKDLQANSITARRERLFAEIRANPPIVGLTAEDTAAAVAQAREEMGLS</sequence>
<keyword evidence="2" id="KW-1185">Reference proteome</keyword>
<dbReference type="GO" id="GO:0006355">
    <property type="term" value="P:regulation of DNA-templated transcription"/>
    <property type="evidence" value="ECO:0007669"/>
    <property type="project" value="InterPro"/>
</dbReference>
<dbReference type="SUPFAM" id="SSF47598">
    <property type="entry name" value="Ribbon-helix-helix"/>
    <property type="match status" value="1"/>
</dbReference>
<gene>
    <name evidence="1" type="ORF">SGUI_0703</name>
</gene>
<organism evidence="1 2">
    <name type="scientific">Serinicoccus hydrothermalis</name>
    <dbReference type="NCBI Taxonomy" id="1758689"/>
    <lineage>
        <taxon>Bacteria</taxon>
        <taxon>Bacillati</taxon>
        <taxon>Actinomycetota</taxon>
        <taxon>Actinomycetes</taxon>
        <taxon>Micrococcales</taxon>
        <taxon>Ornithinimicrobiaceae</taxon>
        <taxon>Serinicoccus</taxon>
    </lineage>
</organism>
<protein>
    <recommendedName>
        <fullName evidence="3">Antitoxin</fullName>
    </recommendedName>
</protein>
<dbReference type="EMBL" id="CP014989">
    <property type="protein sequence ID" value="ANS78099.1"/>
    <property type="molecule type" value="Genomic_DNA"/>
</dbReference>
<evidence type="ECO:0008006" key="3">
    <source>
        <dbReference type="Google" id="ProtNLM"/>
    </source>
</evidence>
<accession>A0A1B1N9K0</accession>
<reference evidence="1 2" key="1">
    <citation type="submission" date="2016-03" db="EMBL/GenBank/DDBJ databases">
        <title>Shallow-sea hydrothermal system.</title>
        <authorList>
            <person name="Tang K."/>
        </authorList>
    </citation>
    <scope>NUCLEOTIDE SEQUENCE [LARGE SCALE GENOMIC DNA]</scope>
    <source>
        <strain evidence="1 2">JLT9</strain>
    </source>
</reference>
<evidence type="ECO:0000313" key="2">
    <source>
        <dbReference type="Proteomes" id="UP000092482"/>
    </source>
</evidence>
<name>A0A1B1N9K0_9MICO</name>
<evidence type="ECO:0000313" key="1">
    <source>
        <dbReference type="EMBL" id="ANS78099.1"/>
    </source>
</evidence>
<dbReference type="KEGG" id="serj:SGUI_0703"/>
<dbReference type="STRING" id="1758689.SGUI_0703"/>
<dbReference type="AlphaFoldDB" id="A0A1B1N9K0"/>